<name>A0A0G0HNY7_9BACT</name>
<sequence>MLQLGMKEKIKQEAGEIRKRAISETLKLATGAFGLVAALAWNQVIQEIVNVYVKPFFGEGSGLISLLIYAVLITILVVFVTYQVSKFSEEKN</sequence>
<dbReference type="EMBL" id="LBTR01000039">
    <property type="protein sequence ID" value="KKQ43937.1"/>
    <property type="molecule type" value="Genomic_DNA"/>
</dbReference>
<dbReference type="InterPro" id="IPR043713">
    <property type="entry name" value="DUF5654"/>
</dbReference>
<organism evidence="2 3">
    <name type="scientific">Candidatus Woesebacteria bacterium GW2011_GWA1_37_8</name>
    <dbReference type="NCBI Taxonomy" id="1618546"/>
    <lineage>
        <taxon>Bacteria</taxon>
        <taxon>Candidatus Woeseibacteriota</taxon>
    </lineage>
</organism>
<keyword evidence="1" id="KW-1133">Transmembrane helix</keyword>
<keyword evidence="1" id="KW-0472">Membrane</keyword>
<gene>
    <name evidence="2" type="ORF">US62_C0039G0009</name>
</gene>
<reference evidence="2 3" key="1">
    <citation type="journal article" date="2015" name="Nature">
        <title>rRNA introns, odd ribosomes, and small enigmatic genomes across a large radiation of phyla.</title>
        <authorList>
            <person name="Brown C.T."/>
            <person name="Hug L.A."/>
            <person name="Thomas B.C."/>
            <person name="Sharon I."/>
            <person name="Castelle C.J."/>
            <person name="Singh A."/>
            <person name="Wilkins M.J."/>
            <person name="Williams K.H."/>
            <person name="Banfield J.F."/>
        </authorList>
    </citation>
    <scope>NUCLEOTIDE SEQUENCE [LARGE SCALE GENOMIC DNA]</scope>
</reference>
<dbReference type="Pfam" id="PF18898">
    <property type="entry name" value="DUF5654"/>
    <property type="match status" value="1"/>
</dbReference>
<proteinExistence type="predicted"/>
<comment type="caution">
    <text evidence="2">The sequence shown here is derived from an EMBL/GenBank/DDBJ whole genome shotgun (WGS) entry which is preliminary data.</text>
</comment>
<evidence type="ECO:0000313" key="3">
    <source>
        <dbReference type="Proteomes" id="UP000034603"/>
    </source>
</evidence>
<evidence type="ECO:0000313" key="2">
    <source>
        <dbReference type="EMBL" id="KKQ43937.1"/>
    </source>
</evidence>
<evidence type="ECO:0000256" key="1">
    <source>
        <dbReference type="SAM" id="Phobius"/>
    </source>
</evidence>
<protein>
    <submittedName>
        <fullName evidence="2">Uncharacterized protein</fullName>
    </submittedName>
</protein>
<dbReference type="AlphaFoldDB" id="A0A0G0HNY7"/>
<feature type="transmembrane region" description="Helical" evidence="1">
    <location>
        <begin position="61"/>
        <end position="82"/>
    </location>
</feature>
<feature type="transmembrane region" description="Helical" evidence="1">
    <location>
        <begin position="21"/>
        <end position="41"/>
    </location>
</feature>
<accession>A0A0G0HNY7</accession>
<dbReference type="Proteomes" id="UP000034603">
    <property type="component" value="Unassembled WGS sequence"/>
</dbReference>
<keyword evidence="1" id="KW-0812">Transmembrane</keyword>